<comment type="caution">
    <text evidence="5">The sequence shown here is derived from an EMBL/GenBank/DDBJ whole genome shotgun (WGS) entry which is preliminary data.</text>
</comment>
<name>A0A423V7I0_9PEZI</name>
<keyword evidence="2 3" id="KW-0067">ATP-binding</keyword>
<dbReference type="PROSITE" id="PS50011">
    <property type="entry name" value="PROTEIN_KINASE_DOM"/>
    <property type="match status" value="1"/>
</dbReference>
<keyword evidence="6" id="KW-1185">Reference proteome</keyword>
<reference evidence="5 6" key="1">
    <citation type="submission" date="2015-09" db="EMBL/GenBank/DDBJ databases">
        <title>Host preference determinants of Valsa canker pathogens revealed by comparative genomics.</title>
        <authorList>
            <person name="Yin Z."/>
            <person name="Huang L."/>
        </authorList>
    </citation>
    <scope>NUCLEOTIDE SEQUENCE [LARGE SCALE GENOMIC DNA]</scope>
    <source>
        <strain evidence="5 6">03-1</strain>
    </source>
</reference>
<dbReference type="PANTHER" id="PTHR44329">
    <property type="entry name" value="SERINE/THREONINE-PROTEIN KINASE TNNI3K-RELATED"/>
    <property type="match status" value="1"/>
</dbReference>
<dbReference type="InterPro" id="IPR000719">
    <property type="entry name" value="Prot_kinase_dom"/>
</dbReference>
<dbReference type="GO" id="GO:0005524">
    <property type="term" value="F:ATP binding"/>
    <property type="evidence" value="ECO:0007669"/>
    <property type="project" value="UniProtKB-UniRule"/>
</dbReference>
<dbReference type="STRING" id="356882.A0A423V7I0"/>
<evidence type="ECO:0000256" key="2">
    <source>
        <dbReference type="ARBA" id="ARBA00022840"/>
    </source>
</evidence>
<dbReference type="InterPro" id="IPR051681">
    <property type="entry name" value="Ser/Thr_Kinases-Pseudokinases"/>
</dbReference>
<dbReference type="InterPro" id="IPR011009">
    <property type="entry name" value="Kinase-like_dom_sf"/>
</dbReference>
<gene>
    <name evidence="5" type="ORF">VMCG_10932</name>
</gene>
<dbReference type="InterPro" id="IPR017441">
    <property type="entry name" value="Protein_kinase_ATP_BS"/>
</dbReference>
<evidence type="ECO:0000259" key="4">
    <source>
        <dbReference type="PROSITE" id="PS50011"/>
    </source>
</evidence>
<dbReference type="AlphaFoldDB" id="A0A423V7I0"/>
<sequence>MSMPRFGTSNRAKKKFAHNAFVRMGVNMAMAFVLTYSGPDGFTNAPQPQRSREYSLEEQRDRLRDLKILMTDRFGQYRLGVQQFNTYDEAEREAYRLFINIPPRRGRWPGHPRQRDAPRQTIYQMLKPAPRQKARARAKGALVGLLRWRPGRGGRGNQQGNNNARRARKAAEGMVGRLRREFRPARFRFRRILGFGGFGAAFLFEMRDGEGLGVPVVVKGLIGGRGEQVRAMEREKENFVAMAGAQHFVQRCVLQTFPLPKSGPLDTLRGLFSKLRVKANAPQQNNDDDDDGYYADDDDASTLVGVPTSNGSVQAARRALDRRRDIIIMEYMSRGTLQDLLNKIPEGERLSDRMLWFIFECLFKACVAMAYPSRFCPADRDPWNDLIVPEDETVPRPDVFPDAPMVHFDIDPQNALVGDFGPPGGDHSSVPIVKIGDPGLGEMVDWNFSRDEFNLWAQRICGKPDFFTPEQFTPEWDYEASRSLDHLAREQTAGNYQWWSNLYQVGCVMWCLITQCFPPDPPVALPYWYPAEDGRDVVCDGHSYGALLESEGFDAADSRLRRLVVRCMDHNPWNRPRMGFLEEVFDVNVGRMDLRGMESDEELMMNARRIFGEPP</sequence>
<organism evidence="5 6">
    <name type="scientific">Cytospora schulzeri</name>
    <dbReference type="NCBI Taxonomy" id="448051"/>
    <lineage>
        <taxon>Eukaryota</taxon>
        <taxon>Fungi</taxon>
        <taxon>Dikarya</taxon>
        <taxon>Ascomycota</taxon>
        <taxon>Pezizomycotina</taxon>
        <taxon>Sordariomycetes</taxon>
        <taxon>Sordariomycetidae</taxon>
        <taxon>Diaporthales</taxon>
        <taxon>Cytosporaceae</taxon>
        <taxon>Cytospora</taxon>
    </lineage>
</organism>
<accession>A0A423V7I0</accession>
<evidence type="ECO:0000313" key="5">
    <source>
        <dbReference type="EMBL" id="ROV86701.1"/>
    </source>
</evidence>
<feature type="binding site" evidence="3">
    <location>
        <position position="219"/>
    </location>
    <ligand>
        <name>ATP</name>
        <dbReference type="ChEBI" id="CHEBI:30616"/>
    </ligand>
</feature>
<dbReference type="OrthoDB" id="4062651at2759"/>
<evidence type="ECO:0000313" key="6">
    <source>
        <dbReference type="Proteomes" id="UP000283895"/>
    </source>
</evidence>
<dbReference type="GO" id="GO:0004674">
    <property type="term" value="F:protein serine/threonine kinase activity"/>
    <property type="evidence" value="ECO:0007669"/>
    <property type="project" value="TreeGrafter"/>
</dbReference>
<feature type="domain" description="Protein kinase" evidence="4">
    <location>
        <begin position="187"/>
        <end position="585"/>
    </location>
</feature>
<dbReference type="SMART" id="SM00220">
    <property type="entry name" value="S_TKc"/>
    <property type="match status" value="1"/>
</dbReference>
<dbReference type="Proteomes" id="UP000283895">
    <property type="component" value="Unassembled WGS sequence"/>
</dbReference>
<dbReference type="PANTHER" id="PTHR44329:SF298">
    <property type="entry name" value="MIXED LINEAGE KINASE DOMAIN-LIKE PROTEIN"/>
    <property type="match status" value="1"/>
</dbReference>
<dbReference type="PROSITE" id="PS00107">
    <property type="entry name" value="PROTEIN_KINASE_ATP"/>
    <property type="match status" value="1"/>
</dbReference>
<dbReference type="Gene3D" id="1.10.510.10">
    <property type="entry name" value="Transferase(Phosphotransferase) domain 1"/>
    <property type="match status" value="1"/>
</dbReference>
<proteinExistence type="predicted"/>
<keyword evidence="1 3" id="KW-0547">Nucleotide-binding</keyword>
<evidence type="ECO:0000256" key="3">
    <source>
        <dbReference type="PROSITE-ProRule" id="PRU10141"/>
    </source>
</evidence>
<dbReference type="SUPFAM" id="SSF56112">
    <property type="entry name" value="Protein kinase-like (PK-like)"/>
    <property type="match status" value="1"/>
</dbReference>
<dbReference type="EMBL" id="LKEA01000158">
    <property type="protein sequence ID" value="ROV86701.1"/>
    <property type="molecule type" value="Genomic_DNA"/>
</dbReference>
<protein>
    <recommendedName>
        <fullName evidence="4">Protein kinase domain-containing protein</fullName>
    </recommendedName>
</protein>
<evidence type="ECO:0000256" key="1">
    <source>
        <dbReference type="ARBA" id="ARBA00022741"/>
    </source>
</evidence>